<evidence type="ECO:0000313" key="2">
    <source>
        <dbReference type="Proteomes" id="UP000641025"/>
    </source>
</evidence>
<accession>A0ABS0YTY1</accession>
<name>A0ABS0YTY1_9BACT</name>
<dbReference type="InterPro" id="IPR012933">
    <property type="entry name" value="HicA_mRNA_interferase"/>
</dbReference>
<evidence type="ECO:0000313" key="1">
    <source>
        <dbReference type="EMBL" id="MBJ6801381.1"/>
    </source>
</evidence>
<reference evidence="1 2" key="1">
    <citation type="submission" date="2020-12" db="EMBL/GenBank/DDBJ databases">
        <title>Geomonas sp. Red259, isolated from paddy soil.</title>
        <authorList>
            <person name="Xu Z."/>
            <person name="Zhang Z."/>
            <person name="Masuda Y."/>
            <person name="Itoh H."/>
            <person name="Senoo K."/>
        </authorList>
    </citation>
    <scope>NUCLEOTIDE SEQUENCE [LARGE SCALE GENOMIC DNA]</scope>
    <source>
        <strain evidence="1 2">Red259</strain>
    </source>
</reference>
<proteinExistence type="predicted"/>
<dbReference type="RefSeq" id="WP_199395878.1">
    <property type="nucleotide sequence ID" value="NZ_JAEMHK010000011.1"/>
</dbReference>
<dbReference type="EMBL" id="JAEMHK010000011">
    <property type="protein sequence ID" value="MBJ6801381.1"/>
    <property type="molecule type" value="Genomic_DNA"/>
</dbReference>
<keyword evidence="2" id="KW-1185">Reference proteome</keyword>
<dbReference type="Proteomes" id="UP000641025">
    <property type="component" value="Unassembled WGS sequence"/>
</dbReference>
<dbReference type="Pfam" id="PF07927">
    <property type="entry name" value="HicA_toxin"/>
    <property type="match status" value="1"/>
</dbReference>
<gene>
    <name evidence="1" type="ORF">JFN90_14695</name>
</gene>
<comment type="caution">
    <text evidence="1">The sequence shown here is derived from an EMBL/GenBank/DDBJ whole genome shotgun (WGS) entry which is preliminary data.</text>
</comment>
<sequence>MNKSHRQTLEAIFTHPVPTGMEWRRIEALFIALGAQTIEGSGSRVRFFLNGVVATFHRPHPAKEAKAYPVRDARTFLENAGVKP</sequence>
<organism evidence="1 2">
    <name type="scientific">Geomonas propionica</name>
    <dbReference type="NCBI Taxonomy" id="2798582"/>
    <lineage>
        <taxon>Bacteria</taxon>
        <taxon>Pseudomonadati</taxon>
        <taxon>Thermodesulfobacteriota</taxon>
        <taxon>Desulfuromonadia</taxon>
        <taxon>Geobacterales</taxon>
        <taxon>Geobacteraceae</taxon>
        <taxon>Geomonas</taxon>
    </lineage>
</organism>
<protein>
    <submittedName>
        <fullName evidence="1">Type II toxin-antitoxin system HicA family toxin</fullName>
    </submittedName>
</protein>